<dbReference type="SUPFAM" id="SSF53448">
    <property type="entry name" value="Nucleotide-diphospho-sugar transferases"/>
    <property type="match status" value="2"/>
</dbReference>
<sequence length="658" mass="70683">MCGGDSDTAQAMHDGAELLTGQPRRARPSLVVVNYASASLLEVGLAPLAREVRSQRPDAVVVVVDNWSSAPERQRARAMAEREGWVLVEAPNTGFGDGVNTGIAAARAAGAAVHVVINPDATASAADLDVLLRRVESDPMLLVAPEVRTPEGTLWSALNDLHLVDGSVRSARHRREDDAVVPWVSGACFAVTDHLWDTVGGFRAEYFLYWEDIDLCHRVQQAGGRVEVDADAVVIHDEGGTQRMDGRGSAKSTTHYYYTARNRLLFAATGLDRRARVRWIAATPRVAWRVVLHGERRRLLQDRQPLVAAARGVLAGLLRRWEKPAAALPRTTADRPAVVVAVLTYRRPRDLAELLPQLTAQLAEVSERVSRGRLLVVDNDPDAGAAAVVAAAAASSPPGVEVVHVHEPRPGIAAARDRALRDAAHEDLLVFIDDDERPVPGWLSAHLATWRARRPAAVVGPVTSAFATHLDPWVQAGGFFHRRRLPTGSAVSVAATNNLLLDLRAVRAAGLSFDAGFGTAGGEDTLFTRRLHARGGELLWCAEAGVTDIVPCERATRRWVVRRAYSSGNAWTRTAVLMAPGSLARTSARTAGVARGGVRLVAGLGRLGAGALRPGARGLSSRARGVRTAARGAGMLMGALEVGYDEYRRPRRAATARR</sequence>
<dbReference type="EMBL" id="QGDQ01000001">
    <property type="protein sequence ID" value="PWJ56338.1"/>
    <property type="molecule type" value="Genomic_DNA"/>
</dbReference>
<dbReference type="PANTHER" id="PTHR43179">
    <property type="entry name" value="RHAMNOSYLTRANSFERASE WBBL"/>
    <property type="match status" value="1"/>
</dbReference>
<reference evidence="2 3" key="1">
    <citation type="submission" date="2018-03" db="EMBL/GenBank/DDBJ databases">
        <title>Genomic Encyclopedia of Archaeal and Bacterial Type Strains, Phase II (KMG-II): from individual species to whole genera.</title>
        <authorList>
            <person name="Goeker M."/>
        </authorList>
    </citation>
    <scope>NUCLEOTIDE SEQUENCE [LARGE SCALE GENOMIC DNA]</scope>
    <source>
        <strain evidence="2 3">DSM 44889</strain>
    </source>
</reference>
<dbReference type="Pfam" id="PF00535">
    <property type="entry name" value="Glycos_transf_2"/>
    <property type="match status" value="1"/>
</dbReference>
<comment type="caution">
    <text evidence="2">The sequence shown here is derived from an EMBL/GenBank/DDBJ whole genome shotgun (WGS) entry which is preliminary data.</text>
</comment>
<feature type="domain" description="Glycosyltransferase 2-like" evidence="1">
    <location>
        <begin position="340"/>
        <end position="468"/>
    </location>
</feature>
<proteinExistence type="predicted"/>
<dbReference type="PANTHER" id="PTHR43179:SF7">
    <property type="entry name" value="RHAMNOSYLTRANSFERASE WBBL"/>
    <property type="match status" value="1"/>
</dbReference>
<evidence type="ECO:0000313" key="2">
    <source>
        <dbReference type="EMBL" id="PWJ56338.1"/>
    </source>
</evidence>
<keyword evidence="2" id="KW-0808">Transferase</keyword>
<dbReference type="CDD" id="cd00761">
    <property type="entry name" value="Glyco_tranf_GTA_type"/>
    <property type="match status" value="1"/>
</dbReference>
<dbReference type="InterPro" id="IPR001173">
    <property type="entry name" value="Glyco_trans_2-like"/>
</dbReference>
<evidence type="ECO:0000313" key="3">
    <source>
        <dbReference type="Proteomes" id="UP000245469"/>
    </source>
</evidence>
<name>A0A316AGE5_9ACTN</name>
<dbReference type="Gene3D" id="3.90.550.10">
    <property type="entry name" value="Spore Coat Polysaccharide Biosynthesis Protein SpsA, Chain A"/>
    <property type="match status" value="2"/>
</dbReference>
<keyword evidence="3" id="KW-1185">Reference proteome</keyword>
<organism evidence="2 3">
    <name type="scientific">Quadrisphaera granulorum</name>
    <dbReference type="NCBI Taxonomy" id="317664"/>
    <lineage>
        <taxon>Bacteria</taxon>
        <taxon>Bacillati</taxon>
        <taxon>Actinomycetota</taxon>
        <taxon>Actinomycetes</taxon>
        <taxon>Kineosporiales</taxon>
        <taxon>Kineosporiaceae</taxon>
        <taxon>Quadrisphaera</taxon>
    </lineage>
</organism>
<dbReference type="AlphaFoldDB" id="A0A316AGE5"/>
<dbReference type="Proteomes" id="UP000245469">
    <property type="component" value="Unassembled WGS sequence"/>
</dbReference>
<protein>
    <submittedName>
        <fullName evidence="2">GT2 family glycosyltransferase</fullName>
    </submittedName>
</protein>
<accession>A0A316AGE5</accession>
<dbReference type="Pfam" id="PF13641">
    <property type="entry name" value="Glyco_tranf_2_3"/>
    <property type="match status" value="1"/>
</dbReference>
<gene>
    <name evidence="2" type="ORF">BXY45_101314</name>
</gene>
<dbReference type="InterPro" id="IPR029044">
    <property type="entry name" value="Nucleotide-diphossugar_trans"/>
</dbReference>
<dbReference type="GO" id="GO:0016757">
    <property type="term" value="F:glycosyltransferase activity"/>
    <property type="evidence" value="ECO:0007669"/>
    <property type="project" value="UniProtKB-KW"/>
</dbReference>
<evidence type="ECO:0000259" key="1">
    <source>
        <dbReference type="Pfam" id="PF00535"/>
    </source>
</evidence>